<organism evidence="1 2">
    <name type="scientific">Scutellospora calospora</name>
    <dbReference type="NCBI Taxonomy" id="85575"/>
    <lineage>
        <taxon>Eukaryota</taxon>
        <taxon>Fungi</taxon>
        <taxon>Fungi incertae sedis</taxon>
        <taxon>Mucoromycota</taxon>
        <taxon>Glomeromycotina</taxon>
        <taxon>Glomeromycetes</taxon>
        <taxon>Diversisporales</taxon>
        <taxon>Gigasporaceae</taxon>
        <taxon>Scutellospora</taxon>
    </lineage>
</organism>
<keyword evidence="2" id="KW-1185">Reference proteome</keyword>
<reference evidence="1" key="1">
    <citation type="submission" date="2021-06" db="EMBL/GenBank/DDBJ databases">
        <authorList>
            <person name="Kallberg Y."/>
            <person name="Tangrot J."/>
            <person name="Rosling A."/>
        </authorList>
    </citation>
    <scope>NUCLEOTIDE SEQUENCE</scope>
    <source>
        <strain evidence="1">AU212A</strain>
    </source>
</reference>
<evidence type="ECO:0000313" key="2">
    <source>
        <dbReference type="Proteomes" id="UP000789860"/>
    </source>
</evidence>
<comment type="caution">
    <text evidence="1">The sequence shown here is derived from an EMBL/GenBank/DDBJ whole genome shotgun (WGS) entry which is preliminary data.</text>
</comment>
<protein>
    <submittedName>
        <fullName evidence="1">1949_t:CDS:1</fullName>
    </submittedName>
</protein>
<evidence type="ECO:0000313" key="1">
    <source>
        <dbReference type="EMBL" id="CAG8610372.1"/>
    </source>
</evidence>
<feature type="non-terminal residue" evidence="1">
    <location>
        <position position="77"/>
    </location>
</feature>
<sequence>MLTKKQVILSVAQKHEICKKKEINLIIKNINLTNNYNVNNMLNSGQDIDRYILKEKAKFFADHLLIDNFYQSNSWLT</sequence>
<proteinExistence type="predicted"/>
<feature type="non-terminal residue" evidence="1">
    <location>
        <position position="1"/>
    </location>
</feature>
<accession>A0ACA9MVZ0</accession>
<dbReference type="EMBL" id="CAJVPM010015831">
    <property type="protein sequence ID" value="CAG8610372.1"/>
    <property type="molecule type" value="Genomic_DNA"/>
</dbReference>
<name>A0ACA9MVZ0_9GLOM</name>
<dbReference type="Proteomes" id="UP000789860">
    <property type="component" value="Unassembled WGS sequence"/>
</dbReference>
<gene>
    <name evidence="1" type="ORF">SCALOS_LOCUS7267</name>
</gene>